<organism evidence="1 2">
    <name type="scientific">Aporhodopirellula aestuarii</name>
    <dbReference type="NCBI Taxonomy" id="2950107"/>
    <lineage>
        <taxon>Bacteria</taxon>
        <taxon>Pseudomonadati</taxon>
        <taxon>Planctomycetota</taxon>
        <taxon>Planctomycetia</taxon>
        <taxon>Pirellulales</taxon>
        <taxon>Pirellulaceae</taxon>
        <taxon>Aporhodopirellula</taxon>
    </lineage>
</organism>
<name>A0ABT0TYI9_9BACT</name>
<dbReference type="Proteomes" id="UP001202961">
    <property type="component" value="Unassembled WGS sequence"/>
</dbReference>
<proteinExistence type="predicted"/>
<dbReference type="RefSeq" id="WP_250926998.1">
    <property type="nucleotide sequence ID" value="NZ_JAMQBK010000008.1"/>
</dbReference>
<reference evidence="1 2" key="1">
    <citation type="journal article" date="2022" name="Syst. Appl. Microbiol.">
        <title>Rhodopirellula aestuarii sp. nov., a novel member of the genus Rhodopirellula isolated from brackish sediments collected in the Tagus River estuary, Portugal.</title>
        <authorList>
            <person name="Vitorino I.R."/>
            <person name="Klimek D."/>
            <person name="Calusinska M."/>
            <person name="Lobo-da-Cunha A."/>
            <person name="Vasconcelos V."/>
            <person name="Lage O.M."/>
        </authorList>
    </citation>
    <scope>NUCLEOTIDE SEQUENCE [LARGE SCALE GENOMIC DNA]</scope>
    <source>
        <strain evidence="1 2">ICT_H3.1</strain>
    </source>
</reference>
<sequence length="83" mass="9299">MKTQPARIKNHSFVRELEIDRVAGTAQPKTVSIPLAQITRLLIDAAATNRTWLTDFADDCVKIDADLYEVLLAYQSLRHSSVS</sequence>
<keyword evidence="2" id="KW-1185">Reference proteome</keyword>
<comment type="caution">
    <text evidence="1">The sequence shown here is derived from an EMBL/GenBank/DDBJ whole genome shotgun (WGS) entry which is preliminary data.</text>
</comment>
<protein>
    <submittedName>
        <fullName evidence="1">Uncharacterized protein</fullName>
    </submittedName>
</protein>
<gene>
    <name evidence="1" type="ORF">NB063_01680</name>
</gene>
<accession>A0ABT0TYI9</accession>
<evidence type="ECO:0000313" key="2">
    <source>
        <dbReference type="Proteomes" id="UP001202961"/>
    </source>
</evidence>
<dbReference type="EMBL" id="JAMQBK010000008">
    <property type="protein sequence ID" value="MCM2369323.1"/>
    <property type="molecule type" value="Genomic_DNA"/>
</dbReference>
<evidence type="ECO:0000313" key="1">
    <source>
        <dbReference type="EMBL" id="MCM2369323.1"/>
    </source>
</evidence>